<dbReference type="KEGG" id="nci:NCTC10296_00085"/>
<keyword evidence="3" id="KW-0378">Hydrolase</keyword>
<protein>
    <submittedName>
        <fullName evidence="3">Undecaprenyl-diphosphatase ybjG</fullName>
        <ecNumber evidence="3">3.6.1.27</ecNumber>
    </submittedName>
</protein>
<proteinExistence type="predicted"/>
<dbReference type="Proteomes" id="UP000279284">
    <property type="component" value="Chromosome"/>
</dbReference>
<dbReference type="InterPro" id="IPR036938">
    <property type="entry name" value="PAP2/HPO_sf"/>
</dbReference>
<dbReference type="RefSeq" id="WP_085416782.1">
    <property type="nucleotide sequence ID" value="NZ_CAUJPY010000014.1"/>
</dbReference>
<evidence type="ECO:0000259" key="2">
    <source>
        <dbReference type="SMART" id="SM00014"/>
    </source>
</evidence>
<gene>
    <name evidence="3" type="primary">ybjG</name>
    <name evidence="3" type="ORF">NCTC10296_00085</name>
</gene>
<accession>A0A448D501</accession>
<keyword evidence="1" id="KW-0812">Transmembrane</keyword>
<organism evidence="3 4">
    <name type="scientific">Neisseria canis</name>
    <dbReference type="NCBI Taxonomy" id="493"/>
    <lineage>
        <taxon>Bacteria</taxon>
        <taxon>Pseudomonadati</taxon>
        <taxon>Pseudomonadota</taxon>
        <taxon>Betaproteobacteria</taxon>
        <taxon>Neisseriales</taxon>
        <taxon>Neisseriaceae</taxon>
        <taxon>Neisseria</taxon>
    </lineage>
</organism>
<dbReference type="CDD" id="cd03392">
    <property type="entry name" value="PAP2_like_2"/>
    <property type="match status" value="1"/>
</dbReference>
<dbReference type="EC" id="3.6.1.27" evidence="3"/>
<dbReference type="InterPro" id="IPR000326">
    <property type="entry name" value="PAP2/HPO"/>
</dbReference>
<dbReference type="GO" id="GO:0050380">
    <property type="term" value="F:undecaprenyl-diphosphatase activity"/>
    <property type="evidence" value="ECO:0007669"/>
    <property type="project" value="UniProtKB-EC"/>
</dbReference>
<evidence type="ECO:0000313" key="3">
    <source>
        <dbReference type="EMBL" id="VEE98934.1"/>
    </source>
</evidence>
<dbReference type="STRING" id="493.BWD07_07725"/>
<feature type="transmembrane region" description="Helical" evidence="1">
    <location>
        <begin position="128"/>
        <end position="148"/>
    </location>
</feature>
<dbReference type="Pfam" id="PF01569">
    <property type="entry name" value="PAP2"/>
    <property type="match status" value="1"/>
</dbReference>
<dbReference type="SMART" id="SM00014">
    <property type="entry name" value="acidPPc"/>
    <property type="match status" value="1"/>
</dbReference>
<feature type="domain" description="Phosphatidic acid phosphatase type 2/haloperoxidase" evidence="2">
    <location>
        <begin position="127"/>
        <end position="236"/>
    </location>
</feature>
<reference evidence="3 4" key="1">
    <citation type="submission" date="2018-12" db="EMBL/GenBank/DDBJ databases">
        <authorList>
            <consortium name="Pathogen Informatics"/>
        </authorList>
    </citation>
    <scope>NUCLEOTIDE SEQUENCE [LARGE SCALE GENOMIC DNA]</scope>
    <source>
        <strain evidence="3 4">NCTC10296</strain>
    </source>
</reference>
<name>A0A448D501_9NEIS</name>
<keyword evidence="4" id="KW-1185">Reference proteome</keyword>
<feature type="transmembrane region" description="Helical" evidence="1">
    <location>
        <begin position="43"/>
        <end position="63"/>
    </location>
</feature>
<feature type="transmembrane region" description="Helical" evidence="1">
    <location>
        <begin position="194"/>
        <end position="215"/>
    </location>
</feature>
<feature type="transmembrane region" description="Helical" evidence="1">
    <location>
        <begin position="168"/>
        <end position="187"/>
    </location>
</feature>
<sequence>MVKPIHYIMPAGAALLQPAFRQASSQTHTTFSMNLKKLIPPPGLLLMLFLGILIPLLIIGEIAEHLLVHERFAFEQPLMLAVRQHTQNCPITYLALILHWIGKWPAATSIAALIAWYELRNLRPNRAVFVILSTALPTAVMSAAKAFFSRTRPEFWPRIVEEQSASFPSGHSTFAAALATTVVILCWQSPHRAWIILGALSFTLLAGFSRIVLGVHYPTDVLVGWLTGMSTVIGIYQLMRNKIKQSR</sequence>
<evidence type="ECO:0000256" key="1">
    <source>
        <dbReference type="SAM" id="Phobius"/>
    </source>
</evidence>
<dbReference type="PANTHER" id="PTHR14969">
    <property type="entry name" value="SPHINGOSINE-1-PHOSPHATE PHOSPHOHYDROLASE"/>
    <property type="match status" value="1"/>
</dbReference>
<evidence type="ECO:0000313" key="4">
    <source>
        <dbReference type="Proteomes" id="UP000279284"/>
    </source>
</evidence>
<dbReference type="Gene3D" id="1.20.144.10">
    <property type="entry name" value="Phosphatidic acid phosphatase type 2/haloperoxidase"/>
    <property type="match status" value="1"/>
</dbReference>
<dbReference type="SUPFAM" id="SSF48317">
    <property type="entry name" value="Acid phosphatase/Vanadium-dependent haloperoxidase"/>
    <property type="match status" value="1"/>
</dbReference>
<keyword evidence="1" id="KW-0472">Membrane</keyword>
<feature type="transmembrane region" description="Helical" evidence="1">
    <location>
        <begin position="91"/>
        <end position="116"/>
    </location>
</feature>
<dbReference type="EMBL" id="LR134313">
    <property type="protein sequence ID" value="VEE98934.1"/>
    <property type="molecule type" value="Genomic_DNA"/>
</dbReference>
<feature type="transmembrane region" description="Helical" evidence="1">
    <location>
        <begin position="221"/>
        <end position="239"/>
    </location>
</feature>
<dbReference type="PANTHER" id="PTHR14969:SF13">
    <property type="entry name" value="AT30094P"/>
    <property type="match status" value="1"/>
</dbReference>
<dbReference type="AlphaFoldDB" id="A0A448D501"/>
<keyword evidence="1" id="KW-1133">Transmembrane helix</keyword>